<name>A0ABW0LK71_9BACI</name>
<dbReference type="Gene3D" id="3.40.50.720">
    <property type="entry name" value="NAD(P)-binding Rossmann-like Domain"/>
    <property type="match status" value="1"/>
</dbReference>
<keyword evidence="3" id="KW-1185">Reference proteome</keyword>
<evidence type="ECO:0000259" key="1">
    <source>
        <dbReference type="Pfam" id="PF00899"/>
    </source>
</evidence>
<protein>
    <submittedName>
        <fullName evidence="2">ThiF family adenylyltransferase</fullName>
    </submittedName>
</protein>
<dbReference type="SUPFAM" id="SSF69572">
    <property type="entry name" value="Activating enzymes of the ubiquitin-like proteins"/>
    <property type="match status" value="1"/>
</dbReference>
<comment type="caution">
    <text evidence="2">The sequence shown here is derived from an EMBL/GenBank/DDBJ whole genome shotgun (WGS) entry which is preliminary data.</text>
</comment>
<dbReference type="InterPro" id="IPR035985">
    <property type="entry name" value="Ubiquitin-activating_enz"/>
</dbReference>
<keyword evidence="2" id="KW-0548">Nucleotidyltransferase</keyword>
<dbReference type="RefSeq" id="WP_382353699.1">
    <property type="nucleotide sequence ID" value="NZ_JBHSMC010000020.1"/>
</dbReference>
<dbReference type="CDD" id="cd00757">
    <property type="entry name" value="ThiF_MoeB_HesA_family"/>
    <property type="match status" value="1"/>
</dbReference>
<accession>A0ABW0LK71</accession>
<reference evidence="3" key="1">
    <citation type="journal article" date="2019" name="Int. J. Syst. Evol. Microbiol.">
        <title>The Global Catalogue of Microorganisms (GCM) 10K type strain sequencing project: providing services to taxonomists for standard genome sequencing and annotation.</title>
        <authorList>
            <consortium name="The Broad Institute Genomics Platform"/>
            <consortium name="The Broad Institute Genome Sequencing Center for Infectious Disease"/>
            <person name="Wu L."/>
            <person name="Ma J."/>
        </authorList>
    </citation>
    <scope>NUCLEOTIDE SEQUENCE [LARGE SCALE GENOMIC DNA]</scope>
    <source>
        <strain evidence="3">CGMCC 1.12237</strain>
    </source>
</reference>
<dbReference type="Pfam" id="PF00899">
    <property type="entry name" value="ThiF"/>
    <property type="match status" value="1"/>
</dbReference>
<evidence type="ECO:0000313" key="2">
    <source>
        <dbReference type="EMBL" id="MFC5466149.1"/>
    </source>
</evidence>
<dbReference type="InterPro" id="IPR045886">
    <property type="entry name" value="ThiF/MoeB/HesA"/>
</dbReference>
<organism evidence="2 3">
    <name type="scientific">Lederbergia graminis</name>
    <dbReference type="NCBI Taxonomy" id="735518"/>
    <lineage>
        <taxon>Bacteria</taxon>
        <taxon>Bacillati</taxon>
        <taxon>Bacillota</taxon>
        <taxon>Bacilli</taxon>
        <taxon>Bacillales</taxon>
        <taxon>Bacillaceae</taxon>
        <taxon>Lederbergia</taxon>
    </lineage>
</organism>
<dbReference type="PANTHER" id="PTHR10953:SF102">
    <property type="entry name" value="ADENYLYLTRANSFERASE AND SULFURTRANSFERASE MOCS3"/>
    <property type="match status" value="1"/>
</dbReference>
<dbReference type="EMBL" id="JBHSMC010000020">
    <property type="protein sequence ID" value="MFC5466149.1"/>
    <property type="molecule type" value="Genomic_DNA"/>
</dbReference>
<proteinExistence type="predicted"/>
<dbReference type="PANTHER" id="PTHR10953">
    <property type="entry name" value="UBIQUITIN-ACTIVATING ENZYME E1"/>
    <property type="match status" value="1"/>
</dbReference>
<keyword evidence="2" id="KW-0808">Transferase</keyword>
<sequence>MNSRYSRQALFLGKDKQTKILNSSVFIMGAGALGSSSAEMLARAGVGKITIVDRDYVEWSNLQRQQLYSEEDVKKRLPKVVAAKNRLEQINSGITIVPLVEDVHGLNIEEMIKGHDVIVDATDNFETRLIVNDAAVKNGIPFIMGSCVASYGTIYPVIPGNGAPCLHCLLNHLPVDTMTCETVGVISPIVQIVAATQVAQALKVLTGEPVTPLLRSIDIWKDENSSINVTRLRNNDCPTCGEHATFPYLQYKNQMKSEILCGRNAVQIRPATNDKYELVTFIDNLKDKVAKPIINPFLLSCEFEDMRIVFFKDGRAIIHGTNDTKTARIIYNRFLQYY</sequence>
<evidence type="ECO:0000313" key="3">
    <source>
        <dbReference type="Proteomes" id="UP001596147"/>
    </source>
</evidence>
<dbReference type="InterPro" id="IPR000594">
    <property type="entry name" value="ThiF_NAD_FAD-bd"/>
</dbReference>
<gene>
    <name evidence="2" type="ORF">ACFPM4_15555</name>
</gene>
<feature type="domain" description="THIF-type NAD/FAD binding fold" evidence="1">
    <location>
        <begin position="5"/>
        <end position="238"/>
    </location>
</feature>
<dbReference type="Proteomes" id="UP001596147">
    <property type="component" value="Unassembled WGS sequence"/>
</dbReference>
<dbReference type="GO" id="GO:0016779">
    <property type="term" value="F:nucleotidyltransferase activity"/>
    <property type="evidence" value="ECO:0007669"/>
    <property type="project" value="UniProtKB-KW"/>
</dbReference>